<keyword evidence="2" id="KW-0678">Repressor</keyword>
<reference evidence="8 9" key="1">
    <citation type="journal article" date="2015" name="Nature">
        <title>rRNA introns, odd ribosomes, and small enigmatic genomes across a large radiation of phyla.</title>
        <authorList>
            <person name="Brown C.T."/>
            <person name="Hug L.A."/>
            <person name="Thomas B.C."/>
            <person name="Sharon I."/>
            <person name="Castelle C.J."/>
            <person name="Singh A."/>
            <person name="Wilkins M.J."/>
            <person name="Williams K.H."/>
            <person name="Banfield J.F."/>
        </authorList>
    </citation>
    <scope>NUCLEOTIDE SEQUENCE [LARGE SCALE GENOMIC DNA]</scope>
</reference>
<keyword evidence="3" id="KW-0810">Translation regulation</keyword>
<sequence length="269" mass="29042">MGKKRITVLGSEEETSLKAKKAVKLEQKKLREGQTISNPVKSAVRSVPVIEAQINTGVTPTLVPLQKTGEISARRVRVRSKSYQAAKSQIDADRKYTLAEGLGLLRKVTLAKFDGTVELHINLKDKGLTKSLNLPHSSGKTRRVAVADADTLTKIESGKIDFDILLATPAQMAGLVKFAKVLGPRGLMPNPKNGTVVPDPEAAAKKLSGSNTVQLKTDKDAPVVHTTVGKLSQKDKELEENIRAIVSYLPAVQKVVLKSTMSPAIKLEI</sequence>
<protein>
    <recommendedName>
        <fullName evidence="6">Large ribosomal subunit protein uL1</fullName>
    </recommendedName>
    <alternativeName>
        <fullName evidence="7">50S ribosomal protein L1</fullName>
    </alternativeName>
</protein>
<accession>A0A0G1S0F4</accession>
<dbReference type="CDD" id="cd00403">
    <property type="entry name" value="Ribosomal_L1"/>
    <property type="match status" value="1"/>
</dbReference>
<dbReference type="InterPro" id="IPR016095">
    <property type="entry name" value="Ribosomal_uL1_3-a/b-sand"/>
</dbReference>
<dbReference type="AlphaFoldDB" id="A0A0G1S0F4"/>
<gene>
    <name evidence="8" type="ORF">UX87_C0043G0005</name>
</gene>
<dbReference type="PANTHER" id="PTHR36427">
    <property type="entry name" value="54S RIBOSOMAL PROTEIN L1, MITOCHONDRIAL"/>
    <property type="match status" value="1"/>
</dbReference>
<keyword evidence="4" id="KW-0689">Ribosomal protein</keyword>
<dbReference type="GO" id="GO:0005840">
    <property type="term" value="C:ribosome"/>
    <property type="evidence" value="ECO:0007669"/>
    <property type="project" value="UniProtKB-KW"/>
</dbReference>
<dbReference type="SUPFAM" id="SSF56808">
    <property type="entry name" value="Ribosomal protein L1"/>
    <property type="match status" value="1"/>
</dbReference>
<dbReference type="InterPro" id="IPR028364">
    <property type="entry name" value="Ribosomal_uL1/biogenesis"/>
</dbReference>
<comment type="similarity">
    <text evidence="1">Belongs to the universal ribosomal protein uL1 family.</text>
</comment>
<dbReference type="Pfam" id="PF00687">
    <property type="entry name" value="Ribosomal_L1"/>
    <property type="match status" value="1"/>
</dbReference>
<evidence type="ECO:0000256" key="2">
    <source>
        <dbReference type="ARBA" id="ARBA00022491"/>
    </source>
</evidence>
<evidence type="ECO:0000313" key="8">
    <source>
        <dbReference type="EMBL" id="KKU62826.1"/>
    </source>
</evidence>
<organism evidence="8 9">
    <name type="scientific">Candidatus Amesbacteria bacterium GW2011_GWA1_47_16</name>
    <dbReference type="NCBI Taxonomy" id="1618353"/>
    <lineage>
        <taxon>Bacteria</taxon>
        <taxon>Candidatus Amesiibacteriota</taxon>
    </lineage>
</organism>
<dbReference type="GO" id="GO:1990904">
    <property type="term" value="C:ribonucleoprotein complex"/>
    <property type="evidence" value="ECO:0007669"/>
    <property type="project" value="UniProtKB-KW"/>
</dbReference>
<evidence type="ECO:0000256" key="3">
    <source>
        <dbReference type="ARBA" id="ARBA00022845"/>
    </source>
</evidence>
<evidence type="ECO:0000313" key="9">
    <source>
        <dbReference type="Proteomes" id="UP000034364"/>
    </source>
</evidence>
<evidence type="ECO:0000256" key="6">
    <source>
        <dbReference type="ARBA" id="ARBA00035241"/>
    </source>
</evidence>
<name>A0A0G1S0F4_9BACT</name>
<dbReference type="PANTHER" id="PTHR36427:SF3">
    <property type="entry name" value="LARGE RIBOSOMAL SUBUNIT PROTEIN UL1M"/>
    <property type="match status" value="1"/>
</dbReference>
<dbReference type="InterPro" id="IPR023674">
    <property type="entry name" value="Ribosomal_uL1-like"/>
</dbReference>
<evidence type="ECO:0000256" key="1">
    <source>
        <dbReference type="ARBA" id="ARBA00010531"/>
    </source>
</evidence>
<dbReference type="Gene3D" id="3.40.50.790">
    <property type="match status" value="2"/>
</dbReference>
<evidence type="ECO:0000256" key="5">
    <source>
        <dbReference type="ARBA" id="ARBA00023274"/>
    </source>
</evidence>
<dbReference type="Gene3D" id="3.30.190.20">
    <property type="match status" value="2"/>
</dbReference>
<evidence type="ECO:0000256" key="7">
    <source>
        <dbReference type="ARBA" id="ARBA00035452"/>
    </source>
</evidence>
<dbReference type="Proteomes" id="UP000034364">
    <property type="component" value="Unassembled WGS sequence"/>
</dbReference>
<dbReference type="GO" id="GO:0006417">
    <property type="term" value="P:regulation of translation"/>
    <property type="evidence" value="ECO:0007669"/>
    <property type="project" value="UniProtKB-KW"/>
</dbReference>
<dbReference type="PATRIC" id="fig|1618353.3.peg.1016"/>
<evidence type="ECO:0000256" key="4">
    <source>
        <dbReference type="ARBA" id="ARBA00022980"/>
    </source>
</evidence>
<dbReference type="EMBL" id="LCNV01000043">
    <property type="protein sequence ID" value="KKU62826.1"/>
    <property type="molecule type" value="Genomic_DNA"/>
</dbReference>
<proteinExistence type="inferred from homology"/>
<comment type="caution">
    <text evidence="8">The sequence shown here is derived from an EMBL/GenBank/DDBJ whole genome shotgun (WGS) entry which is preliminary data.</text>
</comment>
<keyword evidence="5" id="KW-0687">Ribonucleoprotein</keyword>